<feature type="domain" description="IBR" evidence="5">
    <location>
        <begin position="15"/>
        <end position="60"/>
    </location>
</feature>
<dbReference type="InterPro" id="IPR004993">
    <property type="entry name" value="GH3"/>
</dbReference>
<evidence type="ECO:0000259" key="5">
    <source>
        <dbReference type="Pfam" id="PF01485"/>
    </source>
</evidence>
<dbReference type="Pfam" id="PF01485">
    <property type="entry name" value="IBR"/>
    <property type="match status" value="1"/>
</dbReference>
<evidence type="ECO:0000256" key="4">
    <source>
        <dbReference type="ARBA" id="ARBA00022833"/>
    </source>
</evidence>
<dbReference type="OrthoDB" id="1915431at2759"/>
<keyword evidence="7" id="KW-1185">Reference proteome</keyword>
<dbReference type="Proteomes" id="UP000631114">
    <property type="component" value="Unassembled WGS sequence"/>
</dbReference>
<keyword evidence="2" id="KW-0863">Zinc-finger</keyword>
<dbReference type="InterPro" id="IPR002867">
    <property type="entry name" value="IBR_dom"/>
</dbReference>
<evidence type="ECO:0000256" key="1">
    <source>
        <dbReference type="ARBA" id="ARBA00022723"/>
    </source>
</evidence>
<protein>
    <recommendedName>
        <fullName evidence="5">IBR domain-containing protein</fullName>
    </recommendedName>
</protein>
<dbReference type="PANTHER" id="PTHR31901">
    <property type="entry name" value="GH3 DOMAIN-CONTAINING PROTEIN"/>
    <property type="match status" value="1"/>
</dbReference>
<gene>
    <name evidence="6" type="ORF">IFM89_010758</name>
</gene>
<organism evidence="6 7">
    <name type="scientific">Coptis chinensis</name>
    <dbReference type="NCBI Taxonomy" id="261450"/>
    <lineage>
        <taxon>Eukaryota</taxon>
        <taxon>Viridiplantae</taxon>
        <taxon>Streptophyta</taxon>
        <taxon>Embryophyta</taxon>
        <taxon>Tracheophyta</taxon>
        <taxon>Spermatophyta</taxon>
        <taxon>Magnoliopsida</taxon>
        <taxon>Ranunculales</taxon>
        <taxon>Ranunculaceae</taxon>
        <taxon>Coptidoideae</taxon>
        <taxon>Coptis</taxon>
    </lineage>
</organism>
<evidence type="ECO:0000256" key="2">
    <source>
        <dbReference type="ARBA" id="ARBA00022771"/>
    </source>
</evidence>
<comment type="caution">
    <text evidence="6">The sequence shown here is derived from an EMBL/GenBank/DDBJ whole genome shotgun (WGS) entry which is preliminary data.</text>
</comment>
<dbReference type="GO" id="GO:0005737">
    <property type="term" value="C:cytoplasm"/>
    <property type="evidence" value="ECO:0007669"/>
    <property type="project" value="TreeGrafter"/>
</dbReference>
<evidence type="ECO:0000313" key="6">
    <source>
        <dbReference type="EMBL" id="KAF9620108.1"/>
    </source>
</evidence>
<dbReference type="SUPFAM" id="SSF57850">
    <property type="entry name" value="RING/U-box"/>
    <property type="match status" value="1"/>
</dbReference>
<keyword evidence="4" id="KW-0862">Zinc</keyword>
<evidence type="ECO:0000256" key="3">
    <source>
        <dbReference type="ARBA" id="ARBA00022786"/>
    </source>
</evidence>
<dbReference type="AlphaFoldDB" id="A0A835M582"/>
<accession>A0A835M582</accession>
<dbReference type="PANTHER" id="PTHR31901:SF96">
    <property type="entry name" value="INDOLE-3-ACETIC ACID-AMIDO SYNTHETASE GH3.1-RELATED"/>
    <property type="match status" value="1"/>
</dbReference>
<keyword evidence="3" id="KW-0833">Ubl conjugation pathway</keyword>
<keyword evidence="1" id="KW-0479">Metal-binding</keyword>
<dbReference type="GO" id="GO:0008270">
    <property type="term" value="F:zinc ion binding"/>
    <property type="evidence" value="ECO:0007669"/>
    <property type="project" value="UniProtKB-KW"/>
</dbReference>
<dbReference type="Pfam" id="PF03321">
    <property type="entry name" value="GH3"/>
    <property type="match status" value="1"/>
</dbReference>
<dbReference type="EMBL" id="JADFTS010000002">
    <property type="protein sequence ID" value="KAF9620108.1"/>
    <property type="molecule type" value="Genomic_DNA"/>
</dbReference>
<proteinExistence type="predicted"/>
<sequence>MTFFIEICFDEERWKYLRFLLRSYVEFKKRIKWCPTPDCNDAVEFVGGSYDVSCNCKHNFSLNRLSTRYRYYIKKDAKALQFIQEITKNADSVQEKVLAQILTQNAHTELLRRYKLGGATDRDTFKSKIPMITYEDLQPDILRIANGDRSPILSSHPISEFLT</sequence>
<feature type="non-terminal residue" evidence="6">
    <location>
        <position position="163"/>
    </location>
</feature>
<name>A0A835M582_9MAGN</name>
<evidence type="ECO:0000313" key="7">
    <source>
        <dbReference type="Proteomes" id="UP000631114"/>
    </source>
</evidence>
<dbReference type="GO" id="GO:0016881">
    <property type="term" value="F:acid-amino acid ligase activity"/>
    <property type="evidence" value="ECO:0007669"/>
    <property type="project" value="TreeGrafter"/>
</dbReference>
<reference evidence="6 7" key="1">
    <citation type="submission" date="2020-10" db="EMBL/GenBank/DDBJ databases">
        <title>The Coptis chinensis genome and diversification of protoberbering-type alkaloids.</title>
        <authorList>
            <person name="Wang B."/>
            <person name="Shu S."/>
            <person name="Song C."/>
            <person name="Liu Y."/>
        </authorList>
    </citation>
    <scope>NUCLEOTIDE SEQUENCE [LARGE SCALE GENOMIC DNA]</scope>
    <source>
        <strain evidence="6">HL-2020</strain>
        <tissue evidence="6">Leaf</tissue>
    </source>
</reference>